<reference evidence="3 4" key="1">
    <citation type="submission" date="2020-09" db="EMBL/GenBank/DDBJ databases">
        <title>De no assembly of potato wild relative species, Solanum commersonii.</title>
        <authorList>
            <person name="Cho K."/>
        </authorList>
    </citation>
    <scope>NUCLEOTIDE SEQUENCE [LARGE SCALE GENOMIC DNA]</scope>
    <source>
        <strain evidence="3">LZ3.2</strain>
        <tissue evidence="3">Leaf</tissue>
    </source>
</reference>
<proteinExistence type="predicted"/>
<comment type="caution">
    <text evidence="3">The sequence shown here is derived from an EMBL/GenBank/DDBJ whole genome shotgun (WGS) entry which is preliminary data.</text>
</comment>
<keyword evidence="2" id="KW-0539">Nucleus</keyword>
<protein>
    <submittedName>
        <fullName evidence="3">Uncharacterized protein</fullName>
    </submittedName>
</protein>
<evidence type="ECO:0000313" key="3">
    <source>
        <dbReference type="EMBL" id="KAG5596602.1"/>
    </source>
</evidence>
<name>A0A9J5Y928_SOLCO</name>
<dbReference type="AlphaFoldDB" id="A0A9J5Y928"/>
<dbReference type="Gene3D" id="3.60.15.10">
    <property type="entry name" value="Ribonuclease Z/Hydroxyacylglutathione hydrolase-like"/>
    <property type="match status" value="1"/>
</dbReference>
<dbReference type="GO" id="GO:0034472">
    <property type="term" value="P:snRNA 3'-end processing"/>
    <property type="evidence" value="ECO:0007669"/>
    <property type="project" value="TreeGrafter"/>
</dbReference>
<dbReference type="InterPro" id="IPR027074">
    <property type="entry name" value="Integrator_9su"/>
</dbReference>
<gene>
    <name evidence="3" type="ORF">H5410_037834</name>
</gene>
<dbReference type="InterPro" id="IPR036866">
    <property type="entry name" value="RibonucZ/Hydroxyglut_hydro"/>
</dbReference>
<dbReference type="PANTHER" id="PTHR46094">
    <property type="entry name" value="INTEGRATOR COMPLEX SUBUNIT 9"/>
    <property type="match status" value="1"/>
</dbReference>
<dbReference type="OrthoDB" id="5600060at2759"/>
<keyword evidence="4" id="KW-1185">Reference proteome</keyword>
<evidence type="ECO:0000313" key="4">
    <source>
        <dbReference type="Proteomes" id="UP000824120"/>
    </source>
</evidence>
<evidence type="ECO:0000256" key="1">
    <source>
        <dbReference type="ARBA" id="ARBA00004123"/>
    </source>
</evidence>
<dbReference type="Proteomes" id="UP000824120">
    <property type="component" value="Chromosome 7"/>
</dbReference>
<accession>A0A9J5Y928</accession>
<dbReference type="EMBL" id="JACXVP010000007">
    <property type="protein sequence ID" value="KAG5596602.1"/>
    <property type="molecule type" value="Genomic_DNA"/>
</dbReference>
<dbReference type="PANTHER" id="PTHR46094:SF1">
    <property type="entry name" value="INTEGRATOR COMPLEX SUBUNIT 9"/>
    <property type="match status" value="1"/>
</dbReference>
<sequence length="399" mass="44134">MNEPFLKRTKDSKFLGSLLSLPVAGRLLPSTLFTATTTCLSEGRGYYFPPCHIVNICGFQVLLDCPLDLSALAVFSPLPIVISSLLDEKASIHSGQSSSNSESVRQDVSELLHSKNLIQAEPWYKTVKSLQLWSIYSIDVIYATEAASRLGKLMMEDLISMHMELRQFYGPEESGCPQWMTWEKLELLPRALKDIVLGSERTELGGWMSIYSAADMKGCMEKVQFLKYAEEAYYNGSLTIKALSSGLEIGACNWNILSPKGNIIYLSGSVFASATATSFDYKALERSDVLLYSDFTACNDVDGEKNDFPPATGSSHSSNIGSCWETIPESWLDSDEYSEEMEKVSFICSCALDTISDGGSVLIPIGRPGVMLQLLENISLSLESSNLKIQKTQKKREEE</sequence>
<organism evidence="3 4">
    <name type="scientific">Solanum commersonii</name>
    <name type="common">Commerson's wild potato</name>
    <name type="synonym">Commerson's nightshade</name>
    <dbReference type="NCBI Taxonomy" id="4109"/>
    <lineage>
        <taxon>Eukaryota</taxon>
        <taxon>Viridiplantae</taxon>
        <taxon>Streptophyta</taxon>
        <taxon>Embryophyta</taxon>
        <taxon>Tracheophyta</taxon>
        <taxon>Spermatophyta</taxon>
        <taxon>Magnoliopsida</taxon>
        <taxon>eudicotyledons</taxon>
        <taxon>Gunneridae</taxon>
        <taxon>Pentapetalae</taxon>
        <taxon>asterids</taxon>
        <taxon>lamiids</taxon>
        <taxon>Solanales</taxon>
        <taxon>Solanaceae</taxon>
        <taxon>Solanoideae</taxon>
        <taxon>Solaneae</taxon>
        <taxon>Solanum</taxon>
    </lineage>
</organism>
<dbReference type="GO" id="GO:0032039">
    <property type="term" value="C:integrator complex"/>
    <property type="evidence" value="ECO:0007669"/>
    <property type="project" value="InterPro"/>
</dbReference>
<comment type="subcellular location">
    <subcellularLocation>
        <location evidence="1">Nucleus</location>
    </subcellularLocation>
</comment>
<dbReference type="SUPFAM" id="SSF56281">
    <property type="entry name" value="Metallo-hydrolase/oxidoreductase"/>
    <property type="match status" value="1"/>
</dbReference>
<evidence type="ECO:0000256" key="2">
    <source>
        <dbReference type="ARBA" id="ARBA00023242"/>
    </source>
</evidence>